<dbReference type="EMBL" id="KN824316">
    <property type="protein sequence ID" value="KIM25165.1"/>
    <property type="molecule type" value="Genomic_DNA"/>
</dbReference>
<dbReference type="GO" id="GO:0046872">
    <property type="term" value="F:metal ion binding"/>
    <property type="evidence" value="ECO:0007669"/>
    <property type="project" value="UniProtKB-UniRule"/>
</dbReference>
<keyword evidence="13" id="KW-1133">Transmembrane helix</keyword>
<keyword evidence="7" id="KW-0492">Microsome</keyword>
<accession>A0A0C3AKT2</accession>
<dbReference type="SMART" id="SM01117">
    <property type="entry name" value="Cyt-b5"/>
    <property type="match status" value="1"/>
</dbReference>
<dbReference type="InterPro" id="IPR001199">
    <property type="entry name" value="Cyt_B5-like_heme/steroid-bd"/>
</dbReference>
<comment type="similarity">
    <text evidence="12 13">Belongs to the cytochrome b5 family.</text>
</comment>
<reference evidence="15 16" key="1">
    <citation type="submission" date="2014-04" db="EMBL/GenBank/DDBJ databases">
        <authorList>
            <consortium name="DOE Joint Genome Institute"/>
            <person name="Kuo A."/>
            <person name="Zuccaro A."/>
            <person name="Kohler A."/>
            <person name="Nagy L.G."/>
            <person name="Floudas D."/>
            <person name="Copeland A."/>
            <person name="Barry K.W."/>
            <person name="Cichocki N."/>
            <person name="Veneault-Fourrey C."/>
            <person name="LaButti K."/>
            <person name="Lindquist E.A."/>
            <person name="Lipzen A."/>
            <person name="Lundell T."/>
            <person name="Morin E."/>
            <person name="Murat C."/>
            <person name="Sun H."/>
            <person name="Tunlid A."/>
            <person name="Henrissat B."/>
            <person name="Grigoriev I.V."/>
            <person name="Hibbett D.S."/>
            <person name="Martin F."/>
            <person name="Nordberg H.P."/>
            <person name="Cantor M.N."/>
            <person name="Hua S.X."/>
        </authorList>
    </citation>
    <scope>NUCLEOTIDE SEQUENCE [LARGE SCALE GENOMIC DNA]</scope>
    <source>
        <strain evidence="15 16">MAFF 305830</strain>
    </source>
</reference>
<feature type="domain" description="Cytochrome b5 heme-binding" evidence="14">
    <location>
        <begin position="4"/>
        <end position="80"/>
    </location>
</feature>
<dbReference type="PROSITE" id="PS00191">
    <property type="entry name" value="CYTOCHROME_B5_1"/>
    <property type="match status" value="1"/>
</dbReference>
<reference evidence="16" key="2">
    <citation type="submission" date="2015-01" db="EMBL/GenBank/DDBJ databases">
        <title>Evolutionary Origins and Diversification of the Mycorrhizal Mutualists.</title>
        <authorList>
            <consortium name="DOE Joint Genome Institute"/>
            <consortium name="Mycorrhizal Genomics Consortium"/>
            <person name="Kohler A."/>
            <person name="Kuo A."/>
            <person name="Nagy L.G."/>
            <person name="Floudas D."/>
            <person name="Copeland A."/>
            <person name="Barry K.W."/>
            <person name="Cichocki N."/>
            <person name="Veneault-Fourrey C."/>
            <person name="LaButti K."/>
            <person name="Lindquist E.A."/>
            <person name="Lipzen A."/>
            <person name="Lundell T."/>
            <person name="Morin E."/>
            <person name="Murat C."/>
            <person name="Riley R."/>
            <person name="Ohm R."/>
            <person name="Sun H."/>
            <person name="Tunlid A."/>
            <person name="Henrissat B."/>
            <person name="Grigoriev I.V."/>
            <person name="Hibbett D.S."/>
            <person name="Martin F."/>
        </authorList>
    </citation>
    <scope>NUCLEOTIDE SEQUENCE [LARGE SCALE GENOMIC DNA]</scope>
    <source>
        <strain evidence="16">MAFF 305830</strain>
    </source>
</reference>
<dbReference type="InterPro" id="IPR050668">
    <property type="entry name" value="Cytochrome_b5"/>
</dbReference>
<dbReference type="STRING" id="933852.A0A0C3AKT2"/>
<evidence type="ECO:0000313" key="16">
    <source>
        <dbReference type="Proteomes" id="UP000054097"/>
    </source>
</evidence>
<dbReference type="AlphaFoldDB" id="A0A0C3AKT2"/>
<evidence type="ECO:0000256" key="2">
    <source>
        <dbReference type="ARBA" id="ARBA00022448"/>
    </source>
</evidence>
<evidence type="ECO:0000256" key="7">
    <source>
        <dbReference type="ARBA" id="ARBA00022848"/>
    </source>
</evidence>
<dbReference type="InterPro" id="IPR036400">
    <property type="entry name" value="Cyt_B5-like_heme/steroid_sf"/>
</dbReference>
<keyword evidence="5 13" id="KW-0479">Metal-binding</keyword>
<keyword evidence="9 13" id="KW-0408">Iron</keyword>
<organism evidence="15 16">
    <name type="scientific">Serendipita vermifera MAFF 305830</name>
    <dbReference type="NCBI Taxonomy" id="933852"/>
    <lineage>
        <taxon>Eukaryota</taxon>
        <taxon>Fungi</taxon>
        <taxon>Dikarya</taxon>
        <taxon>Basidiomycota</taxon>
        <taxon>Agaricomycotina</taxon>
        <taxon>Agaricomycetes</taxon>
        <taxon>Sebacinales</taxon>
        <taxon>Serendipitaceae</taxon>
        <taxon>Serendipita</taxon>
    </lineage>
</organism>
<evidence type="ECO:0000256" key="1">
    <source>
        <dbReference type="ARBA" id="ARBA00004131"/>
    </source>
</evidence>
<evidence type="ECO:0000256" key="4">
    <source>
        <dbReference type="ARBA" id="ARBA00022692"/>
    </source>
</evidence>
<dbReference type="PRINTS" id="PR00363">
    <property type="entry name" value="CYTOCHROMEB5"/>
</dbReference>
<dbReference type="Pfam" id="PF00173">
    <property type="entry name" value="Cyt-b5"/>
    <property type="match status" value="1"/>
</dbReference>
<keyword evidence="6" id="KW-0256">Endoplasmic reticulum</keyword>
<evidence type="ECO:0000256" key="6">
    <source>
        <dbReference type="ARBA" id="ARBA00022824"/>
    </source>
</evidence>
<gene>
    <name evidence="15" type="ORF">M408DRAFT_74759</name>
</gene>
<name>A0A0C3AKT2_SERVB</name>
<dbReference type="PANTHER" id="PTHR19359">
    <property type="entry name" value="CYTOCHROME B5"/>
    <property type="match status" value="1"/>
</dbReference>
<evidence type="ECO:0000256" key="12">
    <source>
        <dbReference type="ARBA" id="ARBA00038168"/>
    </source>
</evidence>
<keyword evidence="10 13" id="KW-0472">Membrane</keyword>
<evidence type="ECO:0000256" key="13">
    <source>
        <dbReference type="RuleBase" id="RU362121"/>
    </source>
</evidence>
<protein>
    <recommendedName>
        <fullName evidence="14">Cytochrome b5 heme-binding domain-containing protein</fullName>
    </recommendedName>
</protein>
<evidence type="ECO:0000256" key="11">
    <source>
        <dbReference type="ARBA" id="ARBA00037877"/>
    </source>
</evidence>
<comment type="subcellular location">
    <subcellularLocation>
        <location evidence="1">Endoplasmic reticulum membrane</location>
        <topology evidence="1">Single-pass membrane protein</topology>
        <orientation evidence="1">Cytoplasmic side</orientation>
    </subcellularLocation>
    <subcellularLocation>
        <location evidence="11">Microsome membrane</location>
        <topology evidence="11">Single-pass membrane protein</topology>
        <orientation evidence="11">Cytoplasmic side</orientation>
    </subcellularLocation>
</comment>
<evidence type="ECO:0000259" key="14">
    <source>
        <dbReference type="PROSITE" id="PS50255"/>
    </source>
</evidence>
<dbReference type="GO" id="GO:0005789">
    <property type="term" value="C:endoplasmic reticulum membrane"/>
    <property type="evidence" value="ECO:0007669"/>
    <property type="project" value="UniProtKB-SubCell"/>
</dbReference>
<dbReference type="InterPro" id="IPR018506">
    <property type="entry name" value="Cyt_B5_heme-BS"/>
</dbReference>
<evidence type="ECO:0000256" key="10">
    <source>
        <dbReference type="ARBA" id="ARBA00023136"/>
    </source>
</evidence>
<keyword evidence="8" id="KW-0249">Electron transport</keyword>
<dbReference type="PROSITE" id="PS50255">
    <property type="entry name" value="CYTOCHROME_B5_2"/>
    <property type="match status" value="1"/>
</dbReference>
<dbReference type="PANTHER" id="PTHR19359:SF150">
    <property type="entry name" value="CYTOCHROME B5"/>
    <property type="match status" value="1"/>
</dbReference>
<evidence type="ECO:0000256" key="3">
    <source>
        <dbReference type="ARBA" id="ARBA00022617"/>
    </source>
</evidence>
<evidence type="ECO:0000313" key="15">
    <source>
        <dbReference type="EMBL" id="KIM25165.1"/>
    </source>
</evidence>
<dbReference type="OrthoDB" id="260519at2759"/>
<dbReference type="GO" id="GO:0020037">
    <property type="term" value="F:heme binding"/>
    <property type="evidence" value="ECO:0007669"/>
    <property type="project" value="UniProtKB-UniRule"/>
</dbReference>
<dbReference type="SUPFAM" id="SSF55856">
    <property type="entry name" value="Cytochrome b5-like heme/steroid binding domain"/>
    <property type="match status" value="1"/>
</dbReference>
<evidence type="ECO:0000256" key="8">
    <source>
        <dbReference type="ARBA" id="ARBA00022982"/>
    </source>
</evidence>
<sequence length="129" mass="13889">MASEKVVSYEQFMEHQQRENLWILLSGKVYDVSKFLDEHPGGEEVIVAEAGKDATESFEDVGHSDEARDLLKGMLVGTFDGGDKLKSAPAPAAKPTHHSAPAGGSPSPIAFLIPVACLGAYFAYRYYGA</sequence>
<feature type="transmembrane region" description="Helical" evidence="13">
    <location>
        <begin position="109"/>
        <end position="127"/>
    </location>
</feature>
<proteinExistence type="inferred from homology"/>
<evidence type="ECO:0000256" key="5">
    <source>
        <dbReference type="ARBA" id="ARBA00022723"/>
    </source>
</evidence>
<keyword evidence="16" id="KW-1185">Reference proteome</keyword>
<keyword evidence="4 13" id="KW-0812">Transmembrane</keyword>
<dbReference type="Gene3D" id="3.10.120.10">
    <property type="entry name" value="Cytochrome b5-like heme/steroid binding domain"/>
    <property type="match status" value="1"/>
</dbReference>
<keyword evidence="2" id="KW-0813">Transport</keyword>
<keyword evidence="3 13" id="KW-0349">Heme</keyword>
<dbReference type="FunFam" id="3.10.120.10:FF:000002">
    <property type="entry name" value="Cytochrome b5 type B"/>
    <property type="match status" value="1"/>
</dbReference>
<dbReference type="Proteomes" id="UP000054097">
    <property type="component" value="Unassembled WGS sequence"/>
</dbReference>
<dbReference type="HOGENOM" id="CLU_102602_3_2_1"/>
<evidence type="ECO:0000256" key="9">
    <source>
        <dbReference type="ARBA" id="ARBA00023004"/>
    </source>
</evidence>